<dbReference type="RefSeq" id="WP_406777947.1">
    <property type="nucleotide sequence ID" value="NZ_JBEWZG010000002.1"/>
</dbReference>
<dbReference type="InterPro" id="IPR016181">
    <property type="entry name" value="Acyl_CoA_acyltransferase"/>
</dbReference>
<proteinExistence type="predicted"/>
<sequence>MNTVINFANSSDNTFEIARLIFETDNIIPFIFGERTVAIPKIKDLVERTDNVFSFQNVLVYKSSEDEIKGLLLFYAPKNLDKKLENQAFTKVFSTRELIVLWFKSLFLKSINDKSAIDGIYIQNISVDSSSRGEGIGTKLMNYVEEYSIKQSINSLWLDVAFDNPKAKKLYERQGFIEISRHKIMFSNNGFYRMKKTI</sequence>
<dbReference type="PROSITE" id="PS51186">
    <property type="entry name" value="GNAT"/>
    <property type="match status" value="1"/>
</dbReference>
<evidence type="ECO:0000256" key="1">
    <source>
        <dbReference type="ARBA" id="ARBA00022679"/>
    </source>
</evidence>
<reference evidence="4 5" key="1">
    <citation type="submission" date="2024-07" db="EMBL/GenBank/DDBJ databases">
        <authorList>
            <person name="Pitt A."/>
            <person name="Hahn M.W."/>
        </authorList>
    </citation>
    <scope>NUCLEOTIDE SEQUENCE [LARGE SCALE GENOMIC DNA]</scope>
    <source>
        <strain evidence="4 5">2-AUSEE-184A6</strain>
    </source>
</reference>
<keyword evidence="1" id="KW-0808">Transferase</keyword>
<dbReference type="InterPro" id="IPR050680">
    <property type="entry name" value="YpeA/RimI_acetyltransf"/>
</dbReference>
<keyword evidence="2" id="KW-0012">Acyltransferase</keyword>
<evidence type="ECO:0000313" key="5">
    <source>
        <dbReference type="Proteomes" id="UP001623559"/>
    </source>
</evidence>
<protein>
    <submittedName>
        <fullName evidence="4">GNAT family N-acetyltransferase</fullName>
    </submittedName>
</protein>
<evidence type="ECO:0000256" key="2">
    <source>
        <dbReference type="ARBA" id="ARBA00023315"/>
    </source>
</evidence>
<feature type="domain" description="N-acetyltransferase" evidence="3">
    <location>
        <begin position="40"/>
        <end position="198"/>
    </location>
</feature>
<dbReference type="EMBL" id="JBEWZG010000002">
    <property type="protein sequence ID" value="MFL0206370.1"/>
    <property type="molecule type" value="Genomic_DNA"/>
</dbReference>
<dbReference type="Pfam" id="PF00583">
    <property type="entry name" value="Acetyltransf_1"/>
    <property type="match status" value="1"/>
</dbReference>
<dbReference type="PANTHER" id="PTHR43420:SF47">
    <property type="entry name" value="N-ACETYLTRANSFERASE DOMAIN-CONTAINING PROTEIN"/>
    <property type="match status" value="1"/>
</dbReference>
<comment type="caution">
    <text evidence="4">The sequence shown here is derived from an EMBL/GenBank/DDBJ whole genome shotgun (WGS) entry which is preliminary data.</text>
</comment>
<gene>
    <name evidence="4" type="ORF">V7S74_06405</name>
</gene>
<organism evidence="4 5">
    <name type="scientific">Aquirufa novilacunae</name>
    <dbReference type="NCBI Taxonomy" id="3139305"/>
    <lineage>
        <taxon>Bacteria</taxon>
        <taxon>Pseudomonadati</taxon>
        <taxon>Bacteroidota</taxon>
        <taxon>Cytophagia</taxon>
        <taxon>Cytophagales</taxon>
        <taxon>Flectobacillaceae</taxon>
        <taxon>Aquirufa</taxon>
    </lineage>
</organism>
<dbReference type="InterPro" id="IPR000182">
    <property type="entry name" value="GNAT_dom"/>
</dbReference>
<name>A0ABW8T140_9BACT</name>
<dbReference type="Proteomes" id="UP001623559">
    <property type="component" value="Unassembled WGS sequence"/>
</dbReference>
<dbReference type="CDD" id="cd04301">
    <property type="entry name" value="NAT_SF"/>
    <property type="match status" value="1"/>
</dbReference>
<dbReference type="SUPFAM" id="SSF55729">
    <property type="entry name" value="Acyl-CoA N-acyltransferases (Nat)"/>
    <property type="match status" value="1"/>
</dbReference>
<evidence type="ECO:0000313" key="4">
    <source>
        <dbReference type="EMBL" id="MFL0206370.1"/>
    </source>
</evidence>
<evidence type="ECO:0000259" key="3">
    <source>
        <dbReference type="PROSITE" id="PS51186"/>
    </source>
</evidence>
<dbReference type="Gene3D" id="3.40.630.30">
    <property type="match status" value="1"/>
</dbReference>
<dbReference type="PANTHER" id="PTHR43420">
    <property type="entry name" value="ACETYLTRANSFERASE"/>
    <property type="match status" value="1"/>
</dbReference>
<accession>A0ABW8T140</accession>